<dbReference type="EMBL" id="LGCK01000007">
    <property type="protein sequence ID" value="KPL72708.1"/>
    <property type="molecule type" value="Genomic_DNA"/>
</dbReference>
<dbReference type="Gene3D" id="2.20.230.10">
    <property type="entry name" value="Resuscitation-promoting factor rpfb"/>
    <property type="match status" value="1"/>
</dbReference>
<evidence type="ECO:0000313" key="3">
    <source>
        <dbReference type="EMBL" id="KPL72708.1"/>
    </source>
</evidence>
<dbReference type="STRING" id="229920.ADM99_06405"/>
<dbReference type="Gene3D" id="2.120.10.30">
    <property type="entry name" value="TolB, C-terminal domain"/>
    <property type="match status" value="1"/>
</dbReference>
<protein>
    <recommendedName>
        <fullName evidence="2">G5 domain-containing protein</fullName>
    </recommendedName>
</protein>
<comment type="caution">
    <text evidence="3">The sequence shown here is derived from an EMBL/GenBank/DDBJ whole genome shotgun (WGS) entry which is preliminary data.</text>
</comment>
<dbReference type="Proteomes" id="UP000050430">
    <property type="component" value="Unassembled WGS sequence"/>
</dbReference>
<keyword evidence="4" id="KW-1185">Reference proteome</keyword>
<sequence>MAITTILITGCAVTPTQTTLVSVVISVDGTKLTVDVPPGSSVQAALDKAGITLAPLDKVNPPAGSVIADISLITVTRVREEFDTRDVTIPFEHQTVRNEALPEGQTMMIQPGENGQRQDTYRRVFEDEQQTAETLFKSQVIKEAKPEIVMIGVRAPFSSTAIQGHIVYLSSGNIWMMEGSTGNRRLIVTTADADGHVLSLSNDGKWVLFTRKLKDSEPNIINSLWLARTDVKTETLVNLHVNNVINAAGFIPGKDVTFTYSTVESRTAAPGWQSNNDLQLLRIDNGGQIIGGKEIVAVNSGGVFGYWGTRYVWSPDGERLAYARPDSIGLVDPDSGEMTELMHITPLQTRGDWAWVPAIGWSPDHRSLFFTNHNQDPAVSTPEQSQRFNVSVTVPRQGLTLELVPETGMFAYPIPSPWLDESNYLVAYLQAVFPGQSETSRTRLMVMDRDGSNHRQVFPPEGSQPIEPQQVTWSPPPEDNIPQRIALIYQGNIWFVDPFTGQSQQITGDGLVSMLAWR</sequence>
<keyword evidence="1" id="KW-0732">Signal</keyword>
<dbReference type="AlphaFoldDB" id="A0A0P6X0D8"/>
<dbReference type="InterPro" id="IPR011042">
    <property type="entry name" value="6-blade_b-propeller_TolB-like"/>
</dbReference>
<proteinExistence type="predicted"/>
<dbReference type="SMART" id="SM01208">
    <property type="entry name" value="G5"/>
    <property type="match status" value="1"/>
</dbReference>
<accession>A0A0P6X0D8</accession>
<dbReference type="PROSITE" id="PS51109">
    <property type="entry name" value="G5"/>
    <property type="match status" value="1"/>
</dbReference>
<dbReference type="Pfam" id="PF07501">
    <property type="entry name" value="G5"/>
    <property type="match status" value="1"/>
</dbReference>
<dbReference type="SUPFAM" id="SSF69304">
    <property type="entry name" value="Tricorn protease N-terminal domain"/>
    <property type="match status" value="1"/>
</dbReference>
<gene>
    <name evidence="3" type="ORF">ADM99_06405</name>
</gene>
<organism evidence="3 4">
    <name type="scientific">Leptolinea tardivitalis</name>
    <dbReference type="NCBI Taxonomy" id="229920"/>
    <lineage>
        <taxon>Bacteria</taxon>
        <taxon>Bacillati</taxon>
        <taxon>Chloroflexota</taxon>
        <taxon>Anaerolineae</taxon>
        <taxon>Anaerolineales</taxon>
        <taxon>Anaerolineaceae</taxon>
        <taxon>Leptolinea</taxon>
    </lineage>
</organism>
<evidence type="ECO:0000313" key="4">
    <source>
        <dbReference type="Proteomes" id="UP000050430"/>
    </source>
</evidence>
<dbReference type="RefSeq" id="WP_062421220.1">
    <property type="nucleotide sequence ID" value="NZ_BBYA01000008.1"/>
</dbReference>
<dbReference type="Pfam" id="PF03990">
    <property type="entry name" value="DUF348"/>
    <property type="match status" value="1"/>
</dbReference>
<dbReference type="InterPro" id="IPR007137">
    <property type="entry name" value="DUF348"/>
</dbReference>
<evidence type="ECO:0000256" key="1">
    <source>
        <dbReference type="ARBA" id="ARBA00022729"/>
    </source>
</evidence>
<evidence type="ECO:0000259" key="2">
    <source>
        <dbReference type="PROSITE" id="PS51109"/>
    </source>
</evidence>
<name>A0A0P6X0D8_9CHLR</name>
<dbReference type="InterPro" id="IPR011098">
    <property type="entry name" value="G5_dom"/>
</dbReference>
<dbReference type="OrthoDB" id="141956at2"/>
<reference evidence="3 4" key="1">
    <citation type="submission" date="2015-07" db="EMBL/GenBank/DDBJ databases">
        <title>Genome sequence of Leptolinea tardivitalis DSM 16556.</title>
        <authorList>
            <person name="Hemp J."/>
            <person name="Ward L.M."/>
            <person name="Pace L.A."/>
            <person name="Fischer W.W."/>
        </authorList>
    </citation>
    <scope>NUCLEOTIDE SEQUENCE [LARGE SCALE GENOMIC DNA]</scope>
    <source>
        <strain evidence="3 4">YMTK-2</strain>
    </source>
</reference>
<feature type="domain" description="G5" evidence="2">
    <location>
        <begin position="75"/>
        <end position="155"/>
    </location>
</feature>